<evidence type="ECO:0000256" key="13">
    <source>
        <dbReference type="ARBA" id="ARBA00023284"/>
    </source>
</evidence>
<dbReference type="RefSeq" id="WP_008843392.1">
    <property type="nucleotide sequence ID" value="NZ_BAEN01000021.1"/>
</dbReference>
<keyword evidence="3 14" id="KW-0813">Transport</keyword>
<evidence type="ECO:0000256" key="8">
    <source>
        <dbReference type="ARBA" id="ARBA00022989"/>
    </source>
</evidence>
<sequence>MKIFLALGKMASSRWAWLTLMLSAVALIITALYFQYILELKPCIMCIYQRTAVFGLLFAGLLPVLKNNLITRFIGFVVWGVSAIWGMFIAIEHVELQNASNPFFVSCEIVPNFPSFLPLHNWLPNMFAATGDCGNIDWEFMSMSMPQWMIVVFAIYSGVFAIVLFSRLFTHRRF</sequence>
<feature type="disulfide bond" description="Redox-active" evidence="14">
    <location>
        <begin position="43"/>
        <end position="46"/>
    </location>
</feature>
<evidence type="ECO:0000256" key="15">
    <source>
        <dbReference type="SAM" id="Phobius"/>
    </source>
</evidence>
<feature type="transmembrane region" description="Helical" evidence="15">
    <location>
        <begin position="148"/>
        <end position="169"/>
    </location>
</feature>
<keyword evidence="9 14" id="KW-0560">Oxidoreductase</keyword>
<evidence type="ECO:0000256" key="3">
    <source>
        <dbReference type="ARBA" id="ARBA00022448"/>
    </source>
</evidence>
<dbReference type="PANTHER" id="PTHR36570:SF2">
    <property type="entry name" value="DISULFIDE BOND FORMATION PROTEIN B"/>
    <property type="match status" value="1"/>
</dbReference>
<dbReference type="GO" id="GO:0006457">
    <property type="term" value="P:protein folding"/>
    <property type="evidence" value="ECO:0007669"/>
    <property type="project" value="InterPro"/>
</dbReference>
<feature type="disulfide bond" description="Redox-active" evidence="14">
    <location>
        <begin position="107"/>
        <end position="133"/>
    </location>
</feature>
<keyword evidence="13 14" id="KW-0676">Redox-active center</keyword>
<dbReference type="NCBIfam" id="NF002485">
    <property type="entry name" value="PRK01749.1"/>
    <property type="match status" value="1"/>
</dbReference>
<keyword evidence="4 14" id="KW-1003">Cell membrane</keyword>
<comment type="similarity">
    <text evidence="2 14">Belongs to the DsbB family.</text>
</comment>
<dbReference type="Pfam" id="PF02600">
    <property type="entry name" value="DsbB"/>
    <property type="match status" value="1"/>
</dbReference>
<dbReference type="InterPro" id="IPR022920">
    <property type="entry name" value="Disulphide_bond_form_DsbB"/>
</dbReference>
<dbReference type="GO" id="GO:0005886">
    <property type="term" value="C:plasma membrane"/>
    <property type="evidence" value="ECO:0007669"/>
    <property type="project" value="UniProtKB-SubCell"/>
</dbReference>
<dbReference type="AlphaFoldDB" id="K6YQG7"/>
<dbReference type="GO" id="GO:0015035">
    <property type="term" value="F:protein-disulfide reductase activity"/>
    <property type="evidence" value="ECO:0007669"/>
    <property type="project" value="UniProtKB-UniRule"/>
</dbReference>
<keyword evidence="5" id="KW-0997">Cell inner membrane</keyword>
<evidence type="ECO:0000256" key="12">
    <source>
        <dbReference type="ARBA" id="ARBA00023186"/>
    </source>
</evidence>
<keyword evidence="11 14" id="KW-1015">Disulfide bond</keyword>
<keyword evidence="17" id="KW-1185">Reference proteome</keyword>
<feature type="topological domain" description="Cytoplasmic" evidence="14">
    <location>
        <begin position="1"/>
        <end position="16"/>
    </location>
</feature>
<comment type="caution">
    <text evidence="16">The sequence shown here is derived from an EMBL/GenBank/DDBJ whole genome shotgun (WGS) entry which is preliminary data.</text>
</comment>
<dbReference type="InterPro" id="IPR023380">
    <property type="entry name" value="DsbB-like_sf"/>
</dbReference>
<feature type="topological domain" description="Periplasmic" evidence="14">
    <location>
        <begin position="34"/>
        <end position="51"/>
    </location>
</feature>
<accession>K6YQG7</accession>
<dbReference type="InterPro" id="IPR050183">
    <property type="entry name" value="DsbB"/>
</dbReference>
<evidence type="ECO:0000256" key="10">
    <source>
        <dbReference type="ARBA" id="ARBA00023136"/>
    </source>
</evidence>
<evidence type="ECO:0000256" key="2">
    <source>
        <dbReference type="ARBA" id="ARBA00008823"/>
    </source>
</evidence>
<evidence type="ECO:0000256" key="7">
    <source>
        <dbReference type="ARBA" id="ARBA00022982"/>
    </source>
</evidence>
<evidence type="ECO:0000256" key="6">
    <source>
        <dbReference type="ARBA" id="ARBA00022692"/>
    </source>
</evidence>
<keyword evidence="8 14" id="KW-1133">Transmembrane helix</keyword>
<dbReference type="eggNOG" id="COG1495">
    <property type="taxonomic scope" value="Bacteria"/>
</dbReference>
<evidence type="ECO:0000256" key="11">
    <source>
        <dbReference type="ARBA" id="ARBA00023157"/>
    </source>
</evidence>
<feature type="topological domain" description="Cytoplasmic" evidence="14">
    <location>
        <begin position="68"/>
        <end position="73"/>
    </location>
</feature>
<evidence type="ECO:0000256" key="4">
    <source>
        <dbReference type="ARBA" id="ARBA00022475"/>
    </source>
</evidence>
<evidence type="ECO:0000313" key="16">
    <source>
        <dbReference type="EMBL" id="GAC13575.1"/>
    </source>
</evidence>
<comment type="function">
    <text evidence="14">Required for disulfide bond formation in some periplasmic proteins. Acts by oxidizing the DsbA protein.</text>
</comment>
<organism evidence="16 17">
    <name type="scientific">Aliiglaciecola lipolytica E3</name>
    <dbReference type="NCBI Taxonomy" id="1127673"/>
    <lineage>
        <taxon>Bacteria</taxon>
        <taxon>Pseudomonadati</taxon>
        <taxon>Pseudomonadota</taxon>
        <taxon>Gammaproteobacteria</taxon>
        <taxon>Alteromonadales</taxon>
        <taxon>Alteromonadaceae</taxon>
        <taxon>Aliiglaciecola</taxon>
    </lineage>
</organism>
<evidence type="ECO:0000256" key="14">
    <source>
        <dbReference type="HAMAP-Rule" id="MF_00286"/>
    </source>
</evidence>
<name>K6YQG7_9ALTE</name>
<feature type="topological domain" description="Cytoplasmic" evidence="14">
    <location>
        <begin position="167"/>
        <end position="174"/>
    </location>
</feature>
<comment type="subcellular location">
    <subcellularLocation>
        <location evidence="1">Cell inner membrane</location>
        <topology evidence="1">Multi-pass membrane protein</topology>
    </subcellularLocation>
    <subcellularLocation>
        <location evidence="14">Cell membrane</location>
        <topology evidence="14">Multi-pass membrane protein</topology>
    </subcellularLocation>
</comment>
<keyword evidence="12 14" id="KW-0143">Chaperone</keyword>
<dbReference type="PANTHER" id="PTHR36570">
    <property type="entry name" value="DISULFIDE BOND FORMATION PROTEIN B"/>
    <property type="match status" value="1"/>
</dbReference>
<comment type="caution">
    <text evidence="14">Lacks conserved residue(s) required for the propagation of feature annotation.</text>
</comment>
<dbReference type="Gene3D" id="1.20.1550.10">
    <property type="entry name" value="DsbB-like"/>
    <property type="match status" value="1"/>
</dbReference>
<feature type="transmembrane region" description="Helical" evidence="15">
    <location>
        <begin position="15"/>
        <end position="35"/>
    </location>
</feature>
<gene>
    <name evidence="14 16" type="primary">dsbB</name>
    <name evidence="16" type="ORF">GLIP_0932</name>
</gene>
<dbReference type="EMBL" id="BAEN01000021">
    <property type="protein sequence ID" value="GAC13575.1"/>
    <property type="molecule type" value="Genomic_DNA"/>
</dbReference>
<dbReference type="GO" id="GO:0009055">
    <property type="term" value="F:electron transfer activity"/>
    <property type="evidence" value="ECO:0007669"/>
    <property type="project" value="UniProtKB-UniRule"/>
</dbReference>
<dbReference type="Proteomes" id="UP000006334">
    <property type="component" value="Unassembled WGS sequence"/>
</dbReference>
<keyword evidence="10 14" id="KW-0472">Membrane</keyword>
<keyword evidence="7 14" id="KW-0249">Electron transport</keyword>
<evidence type="ECO:0000313" key="17">
    <source>
        <dbReference type="Proteomes" id="UP000006334"/>
    </source>
</evidence>
<feature type="transmembrane region" description="Helical" evidence="15">
    <location>
        <begin position="72"/>
        <end position="91"/>
    </location>
</feature>
<keyword evidence="6 14" id="KW-0812">Transmembrane</keyword>
<dbReference type="OrthoDB" id="3711263at2"/>
<dbReference type="InterPro" id="IPR003752">
    <property type="entry name" value="DiS_bond_form_DsbB/BdbC"/>
</dbReference>
<dbReference type="STRING" id="1127673.GLIP_0932"/>
<dbReference type="SUPFAM" id="SSF158442">
    <property type="entry name" value="DsbB-like"/>
    <property type="match status" value="1"/>
</dbReference>
<evidence type="ECO:0000256" key="5">
    <source>
        <dbReference type="ARBA" id="ARBA00022519"/>
    </source>
</evidence>
<proteinExistence type="inferred from homology"/>
<reference evidence="16 17" key="1">
    <citation type="journal article" date="2017" name="Antonie Van Leeuwenhoek">
        <title>Rhizobium rhizosphaerae sp. nov., a novel species isolated from rice rhizosphere.</title>
        <authorList>
            <person name="Zhao J.J."/>
            <person name="Zhang J."/>
            <person name="Zhang R.J."/>
            <person name="Zhang C.W."/>
            <person name="Yin H.Q."/>
            <person name="Zhang X.X."/>
        </authorList>
    </citation>
    <scope>NUCLEOTIDE SEQUENCE [LARGE SCALE GENOMIC DNA]</scope>
    <source>
        <strain evidence="16 17">E3</strain>
    </source>
</reference>
<protein>
    <recommendedName>
        <fullName evidence="14">Disulfide bond formation protein B</fullName>
    </recommendedName>
    <alternativeName>
        <fullName evidence="14">Disulfide oxidoreductase</fullName>
    </alternativeName>
</protein>
<evidence type="ECO:0000256" key="9">
    <source>
        <dbReference type="ARBA" id="ARBA00023002"/>
    </source>
</evidence>
<evidence type="ECO:0000256" key="1">
    <source>
        <dbReference type="ARBA" id="ARBA00004429"/>
    </source>
</evidence>
<dbReference type="HAMAP" id="MF_00286">
    <property type="entry name" value="DsbB"/>
    <property type="match status" value="1"/>
</dbReference>